<evidence type="ECO:0000259" key="7">
    <source>
        <dbReference type="SMART" id="SM00900"/>
    </source>
</evidence>
<keyword evidence="6" id="KW-1003">Cell membrane</keyword>
<evidence type="ECO:0000256" key="4">
    <source>
        <dbReference type="ARBA" id="ARBA00022643"/>
    </source>
</evidence>
<dbReference type="EC" id="7.-.-.-" evidence="6"/>
<evidence type="ECO:0000313" key="9">
    <source>
        <dbReference type="Proteomes" id="UP000482578"/>
    </source>
</evidence>
<dbReference type="RefSeq" id="WP_163317313.1">
    <property type="nucleotide sequence ID" value="NZ_JAAGAA010000014.1"/>
</dbReference>
<feature type="modified residue" description="FMN phosphoryl threonine" evidence="6">
    <location>
        <position position="178"/>
    </location>
</feature>
<dbReference type="GO" id="GO:0009055">
    <property type="term" value="F:electron transfer activity"/>
    <property type="evidence" value="ECO:0007669"/>
    <property type="project" value="InterPro"/>
</dbReference>
<dbReference type="Gene3D" id="3.90.1010.20">
    <property type="match status" value="1"/>
</dbReference>
<keyword evidence="6" id="KW-0812">Transmembrane</keyword>
<keyword evidence="9" id="KW-1185">Reference proteome</keyword>
<dbReference type="HAMAP" id="MF_00479">
    <property type="entry name" value="RsxG_RnfG"/>
    <property type="match status" value="1"/>
</dbReference>
<dbReference type="SMART" id="SM00900">
    <property type="entry name" value="FMN_bind"/>
    <property type="match status" value="1"/>
</dbReference>
<comment type="subcellular location">
    <subcellularLocation>
        <location evidence="6">Cell inner membrane</location>
        <topology evidence="6">Single-pass membrane protein</topology>
    </subcellularLocation>
</comment>
<comment type="function">
    <text evidence="6">Part of a membrane-bound complex that couples electron transfer with translocation of ions across the membrane.</text>
</comment>
<accession>A0A6B2KUK6</accession>
<dbReference type="InterPro" id="IPR007329">
    <property type="entry name" value="FMN-bd"/>
</dbReference>
<sequence length="206" mass="21374">MTRRAATQARVSALTLLAFTFAATLILALSFIATRERIAANENAARAALIAQTLPAGSFDNDLVADTVPLTGTEAAALGLAPGAVAHVARKEGVLVARVFEVETGRGYGGRIRLLVGVTADGRVSGVRVVAHKETPGLGDYIDRAKSNWADQLAGRGMETRWRVKKDGGDIDSVSGATISARAVTGAVGQAVGVADQLAARLKEQK</sequence>
<dbReference type="Pfam" id="PF04205">
    <property type="entry name" value="FMN_bind"/>
    <property type="match status" value="1"/>
</dbReference>
<evidence type="ECO:0000256" key="1">
    <source>
        <dbReference type="ARBA" id="ARBA00022448"/>
    </source>
</evidence>
<gene>
    <name evidence="6" type="primary">rnfG</name>
    <name evidence="8" type="ORF">GZH52_14140</name>
</gene>
<dbReference type="InterPro" id="IPR010209">
    <property type="entry name" value="Ion_transpt_RnfG/RsxG"/>
</dbReference>
<comment type="cofactor">
    <cofactor evidence="6">
        <name>FMN</name>
        <dbReference type="ChEBI" id="CHEBI:58210"/>
    </cofactor>
</comment>
<organism evidence="8 9">
    <name type="scientific">Crenobacter caeni</name>
    <dbReference type="NCBI Taxonomy" id="2705474"/>
    <lineage>
        <taxon>Bacteria</taxon>
        <taxon>Pseudomonadati</taxon>
        <taxon>Pseudomonadota</taxon>
        <taxon>Betaproteobacteria</taxon>
        <taxon>Neisseriales</taxon>
        <taxon>Neisseriaceae</taxon>
        <taxon>Crenobacter</taxon>
    </lineage>
</organism>
<keyword evidence="1 6" id="KW-0813">Transport</keyword>
<evidence type="ECO:0000256" key="6">
    <source>
        <dbReference type="HAMAP-Rule" id="MF_00479"/>
    </source>
</evidence>
<dbReference type="AlphaFoldDB" id="A0A6B2KUK6"/>
<evidence type="ECO:0000313" key="8">
    <source>
        <dbReference type="EMBL" id="NDV13912.1"/>
    </source>
</evidence>
<dbReference type="EMBL" id="JAAGAA010000014">
    <property type="protein sequence ID" value="NDV13912.1"/>
    <property type="molecule type" value="Genomic_DNA"/>
</dbReference>
<comment type="similarity">
    <text evidence="6">Belongs to the RnfG family.</text>
</comment>
<protein>
    <recommendedName>
        <fullName evidence="6">Ion-translocating oxidoreductase complex subunit G</fullName>
        <ecNumber evidence="6">7.-.-.-</ecNumber>
    </recommendedName>
    <alternativeName>
        <fullName evidence="6">Rnf electron transport complex subunit G</fullName>
    </alternativeName>
</protein>
<dbReference type="GO" id="GO:0010181">
    <property type="term" value="F:FMN binding"/>
    <property type="evidence" value="ECO:0007669"/>
    <property type="project" value="InterPro"/>
</dbReference>
<dbReference type="Proteomes" id="UP000482578">
    <property type="component" value="Unassembled WGS sequence"/>
</dbReference>
<keyword evidence="6" id="KW-0997">Cell inner membrane</keyword>
<evidence type="ECO:0000256" key="5">
    <source>
        <dbReference type="ARBA" id="ARBA00022982"/>
    </source>
</evidence>
<keyword evidence="6" id="KW-1133">Transmembrane helix</keyword>
<keyword evidence="2 6" id="KW-0597">Phosphoprotein</keyword>
<keyword evidence="6" id="KW-1278">Translocase</keyword>
<comment type="caution">
    <text evidence="8">The sequence shown here is derived from an EMBL/GenBank/DDBJ whole genome shotgun (WGS) entry which is preliminary data.</text>
</comment>
<keyword evidence="4 6" id="KW-0288">FMN</keyword>
<dbReference type="GO" id="GO:0005886">
    <property type="term" value="C:plasma membrane"/>
    <property type="evidence" value="ECO:0007669"/>
    <property type="project" value="UniProtKB-SubCell"/>
</dbReference>
<name>A0A6B2KUK6_9NEIS</name>
<dbReference type="PANTHER" id="PTHR36118">
    <property type="entry name" value="ION-TRANSLOCATING OXIDOREDUCTASE COMPLEX SUBUNIT G"/>
    <property type="match status" value="1"/>
</dbReference>
<feature type="domain" description="FMN-binding" evidence="7">
    <location>
        <begin position="107"/>
        <end position="195"/>
    </location>
</feature>
<evidence type="ECO:0000256" key="2">
    <source>
        <dbReference type="ARBA" id="ARBA00022553"/>
    </source>
</evidence>
<dbReference type="PANTHER" id="PTHR36118:SF1">
    <property type="entry name" value="ION-TRANSLOCATING OXIDOREDUCTASE COMPLEX SUBUNIT G"/>
    <property type="match status" value="1"/>
</dbReference>
<reference evidence="8 9" key="1">
    <citation type="submission" date="2020-02" db="EMBL/GenBank/DDBJ databases">
        <authorList>
            <person name="Yang Z."/>
        </authorList>
    </citation>
    <scope>NUCLEOTIDE SEQUENCE [LARGE SCALE GENOMIC DNA]</scope>
    <source>
        <strain evidence="8 9">HX-7-9</strain>
    </source>
</reference>
<keyword evidence="3 6" id="KW-0285">Flavoprotein</keyword>
<evidence type="ECO:0000256" key="3">
    <source>
        <dbReference type="ARBA" id="ARBA00022630"/>
    </source>
</evidence>
<comment type="subunit">
    <text evidence="6">The complex is composed of six subunits: RnfA, RnfB, RnfC, RnfD, RnfE and RnfG.</text>
</comment>
<dbReference type="PIRSF" id="PIRSF006091">
    <property type="entry name" value="E_trnsport_RnfG"/>
    <property type="match status" value="1"/>
</dbReference>
<dbReference type="NCBIfam" id="TIGR01947">
    <property type="entry name" value="rnfG"/>
    <property type="match status" value="1"/>
</dbReference>
<keyword evidence="6" id="KW-0472">Membrane</keyword>
<dbReference type="GO" id="GO:0022900">
    <property type="term" value="P:electron transport chain"/>
    <property type="evidence" value="ECO:0007669"/>
    <property type="project" value="UniProtKB-UniRule"/>
</dbReference>
<proteinExistence type="inferred from homology"/>
<keyword evidence="5 6" id="KW-0249">Electron transport</keyword>